<dbReference type="SMART" id="SM00280">
    <property type="entry name" value="KAZAL"/>
    <property type="match status" value="1"/>
</dbReference>
<dbReference type="GeneTree" id="ENSGT01070000254555"/>
<dbReference type="InterPro" id="IPR002350">
    <property type="entry name" value="Kazal_dom"/>
</dbReference>
<evidence type="ECO:0000313" key="6">
    <source>
        <dbReference type="Ensembl" id="ENSDCDP00010050821.1"/>
    </source>
</evidence>
<evidence type="ECO:0000256" key="4">
    <source>
        <dbReference type="ARBA" id="ARBA00023157"/>
    </source>
</evidence>
<proteinExistence type="predicted"/>
<sequence>MWIVSGHFLLSCESLLQRGLCWFRGVGKLFQLDCNNDANFHCTRELNPVCGDDGLTYTTACVLCLENRGTQTKIKYKGLCKITDFN</sequence>
<dbReference type="GO" id="GO:0030414">
    <property type="term" value="F:peptidase inhibitor activity"/>
    <property type="evidence" value="ECO:0007669"/>
    <property type="project" value="UniProtKB-KW"/>
</dbReference>
<name>A0AAY4E1V4_9TELE</name>
<dbReference type="GO" id="GO:0005576">
    <property type="term" value="C:extracellular region"/>
    <property type="evidence" value="ECO:0007669"/>
    <property type="project" value="UniProtKB-SubCell"/>
</dbReference>
<reference evidence="6" key="2">
    <citation type="submission" date="2025-08" db="UniProtKB">
        <authorList>
            <consortium name="Ensembl"/>
        </authorList>
    </citation>
    <scope>IDENTIFICATION</scope>
</reference>
<evidence type="ECO:0000256" key="2">
    <source>
        <dbReference type="ARBA" id="ARBA00022525"/>
    </source>
</evidence>
<dbReference type="SUPFAM" id="SSF100895">
    <property type="entry name" value="Kazal-type serine protease inhibitors"/>
    <property type="match status" value="1"/>
</dbReference>
<feature type="domain" description="Kazal-like" evidence="5">
    <location>
        <begin position="28"/>
        <end position="82"/>
    </location>
</feature>
<dbReference type="AlphaFoldDB" id="A0AAY4E1V4"/>
<dbReference type="InterPro" id="IPR036058">
    <property type="entry name" value="Kazal_dom_sf"/>
</dbReference>
<evidence type="ECO:0000256" key="3">
    <source>
        <dbReference type="ARBA" id="ARBA00022690"/>
    </source>
</evidence>
<comment type="subcellular location">
    <subcellularLocation>
        <location evidence="1">Secreted</location>
    </subcellularLocation>
</comment>
<dbReference type="PROSITE" id="PS51465">
    <property type="entry name" value="KAZAL_2"/>
    <property type="match status" value="1"/>
</dbReference>
<reference evidence="6 7" key="1">
    <citation type="submission" date="2020-06" db="EMBL/GenBank/DDBJ databases">
        <authorList>
            <consortium name="Wellcome Sanger Institute Data Sharing"/>
        </authorList>
    </citation>
    <scope>NUCLEOTIDE SEQUENCE [LARGE SCALE GENOMIC DNA]</scope>
</reference>
<reference evidence="6" key="3">
    <citation type="submission" date="2025-09" db="UniProtKB">
        <authorList>
            <consortium name="Ensembl"/>
        </authorList>
    </citation>
    <scope>IDENTIFICATION</scope>
</reference>
<keyword evidence="4" id="KW-1015">Disulfide bond</keyword>
<keyword evidence="7" id="KW-1185">Reference proteome</keyword>
<evidence type="ECO:0000313" key="7">
    <source>
        <dbReference type="Proteomes" id="UP000694580"/>
    </source>
</evidence>
<dbReference type="PANTHER" id="PTHR21312">
    <property type="entry name" value="SERINE PROTEASE INHIBITOR"/>
    <property type="match status" value="1"/>
</dbReference>
<evidence type="ECO:0000259" key="5">
    <source>
        <dbReference type="PROSITE" id="PS51465"/>
    </source>
</evidence>
<evidence type="ECO:0000256" key="1">
    <source>
        <dbReference type="ARBA" id="ARBA00004613"/>
    </source>
</evidence>
<dbReference type="Pfam" id="PF00050">
    <property type="entry name" value="Kazal_1"/>
    <property type="match status" value="1"/>
</dbReference>
<organism evidence="6 7">
    <name type="scientific">Denticeps clupeoides</name>
    <name type="common">denticle herring</name>
    <dbReference type="NCBI Taxonomy" id="299321"/>
    <lineage>
        <taxon>Eukaryota</taxon>
        <taxon>Metazoa</taxon>
        <taxon>Chordata</taxon>
        <taxon>Craniata</taxon>
        <taxon>Vertebrata</taxon>
        <taxon>Euteleostomi</taxon>
        <taxon>Actinopterygii</taxon>
        <taxon>Neopterygii</taxon>
        <taxon>Teleostei</taxon>
        <taxon>Clupei</taxon>
        <taxon>Clupeiformes</taxon>
        <taxon>Denticipitoidei</taxon>
        <taxon>Denticipitidae</taxon>
        <taxon>Denticeps</taxon>
    </lineage>
</organism>
<dbReference type="Proteomes" id="UP000694580">
    <property type="component" value="Chromosome 18"/>
</dbReference>
<protein>
    <recommendedName>
        <fullName evidence="5">Kazal-like domain-containing protein</fullName>
    </recommendedName>
</protein>
<accession>A0AAY4E1V4</accession>
<keyword evidence="3" id="KW-0646">Protease inhibitor</keyword>
<dbReference type="PROSITE" id="PS00282">
    <property type="entry name" value="KAZAL_1"/>
    <property type="match status" value="1"/>
</dbReference>
<dbReference type="Ensembl" id="ENSDCDT00010061248.1">
    <property type="protein sequence ID" value="ENSDCDP00010050821.1"/>
    <property type="gene ID" value="ENSDCDG00010030049.1"/>
</dbReference>
<keyword evidence="2" id="KW-0964">Secreted</keyword>
<dbReference type="Gene3D" id="3.30.60.30">
    <property type="match status" value="1"/>
</dbReference>
<dbReference type="PANTHER" id="PTHR21312:SF28">
    <property type="entry name" value="OVOINHIBITOR-RELATED"/>
    <property type="match status" value="1"/>
</dbReference>